<evidence type="ECO:0000256" key="3">
    <source>
        <dbReference type="ARBA" id="ARBA00022729"/>
    </source>
</evidence>
<keyword evidence="3" id="KW-0732">Signal</keyword>
<dbReference type="OrthoDB" id="9784896at2"/>
<dbReference type="InterPro" id="IPR017937">
    <property type="entry name" value="Thioredoxin_CS"/>
</dbReference>
<dbReference type="PANTHER" id="PTHR35891">
    <property type="entry name" value="THIOL:DISULFIDE INTERCHANGE PROTEIN DSBA"/>
    <property type="match status" value="1"/>
</dbReference>
<comment type="caution">
    <text evidence="8">The sequence shown here is derived from an EMBL/GenBank/DDBJ whole genome shotgun (WGS) entry which is preliminary data.</text>
</comment>
<dbReference type="PROSITE" id="PS51352">
    <property type="entry name" value="THIOREDOXIN_2"/>
    <property type="match status" value="1"/>
</dbReference>
<dbReference type="GO" id="GO:0042597">
    <property type="term" value="C:periplasmic space"/>
    <property type="evidence" value="ECO:0007669"/>
    <property type="project" value="UniProtKB-SubCell"/>
</dbReference>
<dbReference type="Pfam" id="PF01323">
    <property type="entry name" value="DSBA"/>
    <property type="match status" value="1"/>
</dbReference>
<dbReference type="PIRSF" id="PIRSF001488">
    <property type="entry name" value="Tdi_protein"/>
    <property type="match status" value="1"/>
</dbReference>
<keyword evidence="4 7" id="KW-0574">Periplasm</keyword>
<evidence type="ECO:0000256" key="2">
    <source>
        <dbReference type="ARBA" id="ARBA00005791"/>
    </source>
</evidence>
<keyword evidence="5 7" id="KW-1015">Disulfide bond</keyword>
<dbReference type="InterPro" id="IPR013766">
    <property type="entry name" value="Thioredoxin_domain"/>
</dbReference>
<evidence type="ECO:0000256" key="6">
    <source>
        <dbReference type="ARBA" id="ARBA00023284"/>
    </source>
</evidence>
<name>A0A2S6F9J5_LEGPN</name>
<dbReference type="SUPFAM" id="SSF52833">
    <property type="entry name" value="Thioredoxin-like"/>
    <property type="match status" value="1"/>
</dbReference>
<dbReference type="EMBL" id="PQWY01000001">
    <property type="protein sequence ID" value="PPK34095.1"/>
    <property type="molecule type" value="Genomic_DNA"/>
</dbReference>
<keyword evidence="6" id="KW-0676">Redox-active center</keyword>
<evidence type="ECO:0000256" key="1">
    <source>
        <dbReference type="ARBA" id="ARBA00004418"/>
    </source>
</evidence>
<evidence type="ECO:0000256" key="4">
    <source>
        <dbReference type="ARBA" id="ARBA00022764"/>
    </source>
</evidence>
<dbReference type="InterPro" id="IPR023205">
    <property type="entry name" value="DsbA/DsbL"/>
</dbReference>
<dbReference type="InterPro" id="IPR050824">
    <property type="entry name" value="Thiol_disulfide_DsbA"/>
</dbReference>
<gene>
    <name evidence="8" type="ORF">C3928_01010</name>
</gene>
<evidence type="ECO:0000313" key="8">
    <source>
        <dbReference type="EMBL" id="PPK34095.1"/>
    </source>
</evidence>
<evidence type="ECO:0000256" key="7">
    <source>
        <dbReference type="PIRNR" id="PIRNR001488"/>
    </source>
</evidence>
<sequence length="217" mass="24668">MLIIFKGYIEELTMFKKLIALLFLMPMTALATQFIEGKDYQTVASAQLSANKDKTPLITEFFSYGCPWCYKIDAPLNDWATRMGKSAHLERIPVVFKPNWDLYAKAYYTAKTLAMSDKMNPILFKAIQEDKNPLATKQSMVDFFVAHGVDREIAKSAFENSPTIDMRVNSGMSLMAHYQINAVPAFVVNNKYKTDLQMAGSEARLFEILNYLVRKSA</sequence>
<dbReference type="InterPro" id="IPR001853">
    <property type="entry name" value="DSBA-like_thioredoxin_dom"/>
</dbReference>
<dbReference type="Gene3D" id="3.40.30.10">
    <property type="entry name" value="Glutaredoxin"/>
    <property type="match status" value="1"/>
</dbReference>
<proteinExistence type="inferred from homology"/>
<dbReference type="CDD" id="cd03019">
    <property type="entry name" value="DsbA_DsbA"/>
    <property type="match status" value="1"/>
</dbReference>
<comment type="similarity">
    <text evidence="2">Belongs to the thioredoxin family. DsbA subfamily.</text>
</comment>
<evidence type="ECO:0000256" key="5">
    <source>
        <dbReference type="ARBA" id="ARBA00023157"/>
    </source>
</evidence>
<reference evidence="8 9" key="1">
    <citation type="submission" date="2018-02" db="EMBL/GenBank/DDBJ databases">
        <title>Draft genome sequences of four Legionella pneumophila clinical strains isolated in Ontario.</title>
        <authorList>
            <person name="Fortuna A."/>
            <person name="Ramnarine R."/>
            <person name="Li A."/>
            <person name="Frantz C."/>
            <person name="Mallo G."/>
        </authorList>
    </citation>
    <scope>NUCLEOTIDE SEQUENCE [LARGE SCALE GENOMIC DNA]</scope>
    <source>
        <strain evidence="8 9">LG61</strain>
    </source>
</reference>
<dbReference type="PROSITE" id="PS00194">
    <property type="entry name" value="THIOREDOXIN_1"/>
    <property type="match status" value="1"/>
</dbReference>
<protein>
    <recommendedName>
        <fullName evidence="7">Thiol:disulfide interchange protein</fullName>
    </recommendedName>
</protein>
<comment type="subcellular location">
    <subcellularLocation>
        <location evidence="1 7">Periplasm</location>
    </subcellularLocation>
</comment>
<dbReference type="AlphaFoldDB" id="A0A2S6F9J5"/>
<dbReference type="Proteomes" id="UP000239239">
    <property type="component" value="Unassembled WGS sequence"/>
</dbReference>
<dbReference type="PANTHER" id="PTHR35891:SF2">
    <property type="entry name" value="THIOL:DISULFIDE INTERCHANGE PROTEIN DSBA"/>
    <property type="match status" value="1"/>
</dbReference>
<organism evidence="8 9">
    <name type="scientific">Legionella pneumophila</name>
    <dbReference type="NCBI Taxonomy" id="446"/>
    <lineage>
        <taxon>Bacteria</taxon>
        <taxon>Pseudomonadati</taxon>
        <taxon>Pseudomonadota</taxon>
        <taxon>Gammaproteobacteria</taxon>
        <taxon>Legionellales</taxon>
        <taxon>Legionellaceae</taxon>
        <taxon>Legionella</taxon>
    </lineage>
</organism>
<dbReference type="GO" id="GO:0015036">
    <property type="term" value="F:disulfide oxidoreductase activity"/>
    <property type="evidence" value="ECO:0007669"/>
    <property type="project" value="UniProtKB-ARBA"/>
</dbReference>
<accession>A0A2S6F9J5</accession>
<dbReference type="InterPro" id="IPR036249">
    <property type="entry name" value="Thioredoxin-like_sf"/>
</dbReference>
<evidence type="ECO:0000313" key="9">
    <source>
        <dbReference type="Proteomes" id="UP000239239"/>
    </source>
</evidence>